<evidence type="ECO:0000313" key="4">
    <source>
        <dbReference type="EMBL" id="KAJ0962707.1"/>
    </source>
</evidence>
<evidence type="ECO:0000259" key="3">
    <source>
        <dbReference type="SMART" id="SM00454"/>
    </source>
</evidence>
<dbReference type="AlphaFoldDB" id="A0A9D5BXE4"/>
<reference evidence="4" key="1">
    <citation type="submission" date="2021-03" db="EMBL/GenBank/DDBJ databases">
        <authorList>
            <person name="Li Z."/>
            <person name="Yang C."/>
        </authorList>
    </citation>
    <scope>NUCLEOTIDE SEQUENCE</scope>
    <source>
        <strain evidence="4">Dzin_1.0</strain>
        <tissue evidence="4">Leaf</tissue>
    </source>
</reference>
<evidence type="ECO:0000313" key="5">
    <source>
        <dbReference type="Proteomes" id="UP001085076"/>
    </source>
</evidence>
<dbReference type="PANTHER" id="PTHR10627:SF74">
    <property type="entry name" value="OS08G0526500 PROTEIN"/>
    <property type="match status" value="1"/>
</dbReference>
<proteinExistence type="predicted"/>
<feature type="compositionally biased region" description="Basic and acidic residues" evidence="2">
    <location>
        <begin position="53"/>
        <end position="64"/>
    </location>
</feature>
<dbReference type="EMBL" id="JAGGNH010000009">
    <property type="protein sequence ID" value="KAJ0962707.1"/>
    <property type="molecule type" value="Genomic_DNA"/>
</dbReference>
<evidence type="ECO:0000256" key="2">
    <source>
        <dbReference type="SAM" id="MobiDB-lite"/>
    </source>
</evidence>
<feature type="domain" description="SAM" evidence="3">
    <location>
        <begin position="134"/>
        <end position="199"/>
    </location>
</feature>
<dbReference type="Gene3D" id="1.10.150.50">
    <property type="entry name" value="Transcription Factor, Ets-1"/>
    <property type="match status" value="1"/>
</dbReference>
<gene>
    <name evidence="4" type="ORF">J5N97_027829</name>
</gene>
<dbReference type="SMART" id="SM00454">
    <property type="entry name" value="SAM"/>
    <property type="match status" value="1"/>
</dbReference>
<dbReference type="PANTHER" id="PTHR10627">
    <property type="entry name" value="SCP160"/>
    <property type="match status" value="1"/>
</dbReference>
<dbReference type="Proteomes" id="UP001085076">
    <property type="component" value="Miscellaneous, Linkage group lg09"/>
</dbReference>
<dbReference type="Pfam" id="PF00536">
    <property type="entry name" value="SAM_1"/>
    <property type="match status" value="1"/>
</dbReference>
<reference evidence="4" key="2">
    <citation type="journal article" date="2022" name="Hortic Res">
        <title>The genome of Dioscorea zingiberensis sheds light on the biosynthesis, origin and evolution of the medicinally important diosgenin saponins.</title>
        <authorList>
            <person name="Li Y."/>
            <person name="Tan C."/>
            <person name="Li Z."/>
            <person name="Guo J."/>
            <person name="Li S."/>
            <person name="Chen X."/>
            <person name="Wang C."/>
            <person name="Dai X."/>
            <person name="Yang H."/>
            <person name="Song W."/>
            <person name="Hou L."/>
            <person name="Xu J."/>
            <person name="Tong Z."/>
            <person name="Xu A."/>
            <person name="Yuan X."/>
            <person name="Wang W."/>
            <person name="Yang Q."/>
            <person name="Chen L."/>
            <person name="Sun Z."/>
            <person name="Wang K."/>
            <person name="Pan B."/>
            <person name="Chen J."/>
            <person name="Bao Y."/>
            <person name="Liu F."/>
            <person name="Qi X."/>
            <person name="Gang D.R."/>
            <person name="Wen J."/>
            <person name="Li J."/>
        </authorList>
    </citation>
    <scope>NUCLEOTIDE SEQUENCE</scope>
    <source>
        <strain evidence="4">Dzin_1.0</strain>
    </source>
</reference>
<keyword evidence="1" id="KW-0677">Repeat</keyword>
<organism evidence="4 5">
    <name type="scientific">Dioscorea zingiberensis</name>
    <dbReference type="NCBI Taxonomy" id="325984"/>
    <lineage>
        <taxon>Eukaryota</taxon>
        <taxon>Viridiplantae</taxon>
        <taxon>Streptophyta</taxon>
        <taxon>Embryophyta</taxon>
        <taxon>Tracheophyta</taxon>
        <taxon>Spermatophyta</taxon>
        <taxon>Magnoliopsida</taxon>
        <taxon>Liliopsida</taxon>
        <taxon>Dioscoreales</taxon>
        <taxon>Dioscoreaceae</taxon>
        <taxon>Dioscorea</taxon>
    </lineage>
</organism>
<name>A0A9D5BXE4_9LILI</name>
<comment type="caution">
    <text evidence="4">The sequence shown here is derived from an EMBL/GenBank/DDBJ whole genome shotgun (WGS) entry which is preliminary data.</text>
</comment>
<feature type="compositionally biased region" description="Basic residues" evidence="2">
    <location>
        <begin position="38"/>
        <end position="49"/>
    </location>
</feature>
<dbReference type="SUPFAM" id="SSF47769">
    <property type="entry name" value="SAM/Pointed domain"/>
    <property type="match status" value="1"/>
</dbReference>
<sequence length="200" mass="21565">MEAPPGRSRGGKRPAEGPLSLTSIRSPLTPVNPLESVKRHHHDSLKRKNNSLGEKDHGNAREDPAVSGPQSNIFKNSESARGVTQMQNKSSALALTPRNVCPPSSNCKPAVELAPAKKPAVESTSVPKAGDKKHVVSEELTLGAFLENLGLSKYQITFQVEEVDMASLKLLNDNDLKSLGLPMGPRKKILLALAPPKFQR</sequence>
<dbReference type="InterPro" id="IPR001660">
    <property type="entry name" value="SAM"/>
</dbReference>
<dbReference type="OrthoDB" id="786800at2759"/>
<keyword evidence="5" id="KW-1185">Reference proteome</keyword>
<protein>
    <recommendedName>
        <fullName evidence="3">SAM domain-containing protein</fullName>
    </recommendedName>
</protein>
<accession>A0A9D5BXE4</accession>
<evidence type="ECO:0000256" key="1">
    <source>
        <dbReference type="ARBA" id="ARBA00022737"/>
    </source>
</evidence>
<feature type="compositionally biased region" description="Polar residues" evidence="2">
    <location>
        <begin position="68"/>
        <end position="88"/>
    </location>
</feature>
<feature type="region of interest" description="Disordered" evidence="2">
    <location>
        <begin position="1"/>
        <end position="88"/>
    </location>
</feature>
<dbReference type="InterPro" id="IPR013761">
    <property type="entry name" value="SAM/pointed_sf"/>
</dbReference>